<keyword evidence="2" id="KW-1185">Reference proteome</keyword>
<reference evidence="2" key="1">
    <citation type="submission" date="2014-09" db="EMBL/GenBank/DDBJ databases">
        <authorList>
            <person name="Mudge J."/>
            <person name="Ramaraj T."/>
            <person name="Lindquist I.E."/>
            <person name="Bharti A.K."/>
            <person name="Sundararajan A."/>
            <person name="Cameron C.T."/>
            <person name="Woodward J.E."/>
            <person name="May G.D."/>
            <person name="Brubaker C."/>
            <person name="Broadhvest J."/>
            <person name="Wilkins T.A."/>
        </authorList>
    </citation>
    <scope>NUCLEOTIDE SEQUENCE</scope>
    <source>
        <strain evidence="2">cv. AKA8401</strain>
    </source>
</reference>
<organism evidence="1 2">
    <name type="scientific">Gossypium arboreum</name>
    <name type="common">Tree cotton</name>
    <name type="synonym">Gossypium nanking</name>
    <dbReference type="NCBI Taxonomy" id="29729"/>
    <lineage>
        <taxon>Eukaryota</taxon>
        <taxon>Viridiplantae</taxon>
        <taxon>Streptophyta</taxon>
        <taxon>Embryophyta</taxon>
        <taxon>Tracheophyta</taxon>
        <taxon>Spermatophyta</taxon>
        <taxon>Magnoliopsida</taxon>
        <taxon>eudicotyledons</taxon>
        <taxon>Gunneridae</taxon>
        <taxon>Pentapetalae</taxon>
        <taxon>rosids</taxon>
        <taxon>malvids</taxon>
        <taxon>Malvales</taxon>
        <taxon>Malvaceae</taxon>
        <taxon>Malvoideae</taxon>
        <taxon>Gossypium</taxon>
    </lineage>
</organism>
<accession>A0A0B0PEZ8</accession>
<name>A0A0B0PEZ8_GOSAR</name>
<evidence type="ECO:0000313" key="2">
    <source>
        <dbReference type="Proteomes" id="UP000032142"/>
    </source>
</evidence>
<dbReference type="EMBL" id="KN425299">
    <property type="protein sequence ID" value="KHG23507.1"/>
    <property type="molecule type" value="Genomic_DNA"/>
</dbReference>
<gene>
    <name evidence="1" type="ORF">F383_00311</name>
</gene>
<protein>
    <submittedName>
        <fullName evidence="1">Uba3-binding but2</fullName>
    </submittedName>
</protein>
<dbReference type="AlphaFoldDB" id="A0A0B0PEZ8"/>
<proteinExistence type="predicted"/>
<sequence length="55" mass="6139">MGYNADAMSRTWSYTGSHVKSIPCPKHGLTLTHLVADACPRHVLHWLTSRGRCMS</sequence>
<dbReference type="Proteomes" id="UP000032142">
    <property type="component" value="Unassembled WGS sequence"/>
</dbReference>
<evidence type="ECO:0000313" key="1">
    <source>
        <dbReference type="EMBL" id="KHG23507.1"/>
    </source>
</evidence>